<protein>
    <submittedName>
        <fullName evidence="1">Terminase</fullName>
    </submittedName>
</protein>
<dbReference type="EMBL" id="VULZ01000013">
    <property type="protein sequence ID" value="MSS15587.1"/>
    <property type="molecule type" value="Genomic_DNA"/>
</dbReference>
<dbReference type="InterPro" id="IPR027417">
    <property type="entry name" value="P-loop_NTPase"/>
</dbReference>
<proteinExistence type="predicted"/>
<accession>A0A6L5X7N6</accession>
<dbReference type="Proteomes" id="UP000481852">
    <property type="component" value="Unassembled WGS sequence"/>
</dbReference>
<dbReference type="AlphaFoldDB" id="A0A6L5X7N6"/>
<dbReference type="SUPFAM" id="SSF52540">
    <property type="entry name" value="P-loop containing nucleoside triphosphate hydrolases"/>
    <property type="match status" value="1"/>
</dbReference>
<evidence type="ECO:0000313" key="2">
    <source>
        <dbReference type="Proteomes" id="UP000481852"/>
    </source>
</evidence>
<gene>
    <name evidence="1" type="ORF">FYJ35_11165</name>
</gene>
<sequence>MGERQGRQTPTKSYVLPYSRTKGKEAIELYNSAKSDVKAMPWQELLAYDILAVNNDDSWVHMKYGYAVSRRNGKSEIGVIRCLYGVKHDEHILYTAHRSDTARAIWERVCDFALSLGFKFKTYSSFGREGIEWGDPDASEDEKKLKHFKIDFRTRNSAGAGLGSGYDCLIIDEAQEYTTEQESSLKYVVSAAKNPQTLYFGTPPTMVSRGNTFPQMRKRILSGEMPDSGWSEWSVDAMHDPQDVDAWYETNPSLGTQLQERVIRSEITADEVDFNVQRLGLWLSYNQNACIKPAEWNIGAVSAVPALHGKLFAAVKYGHDNLNAALCIAVKTRSDTVFTEMIDCRPVKAGNEWILHFLKNADIQKAVVDGNGSKTLIEQCGTVGFRKITVPKVAEIMQANSDFEQAVFSGKLQHMEQPSLDELVTNCEHRAIGSNGGFGYRTLASGRDVALIESNALAFWLCETNKPAKQVVNY</sequence>
<name>A0A6L5X7N6_9FIRM</name>
<dbReference type="RefSeq" id="WP_205839817.1">
    <property type="nucleotide sequence ID" value="NZ_VULZ01000013.1"/>
</dbReference>
<reference evidence="1 2" key="1">
    <citation type="submission" date="2019-08" db="EMBL/GenBank/DDBJ databases">
        <title>In-depth cultivation of the pig gut microbiome towards novel bacterial diversity and tailored functional studies.</title>
        <authorList>
            <person name="Wylensek D."/>
            <person name="Hitch T.C.A."/>
            <person name="Clavel T."/>
        </authorList>
    </citation>
    <scope>NUCLEOTIDE SEQUENCE [LARGE SCALE GENOMIC DNA]</scope>
    <source>
        <strain evidence="1 2">Oil+RF-744-WCA-WT-11</strain>
    </source>
</reference>
<comment type="caution">
    <text evidence="1">The sequence shown here is derived from an EMBL/GenBank/DDBJ whole genome shotgun (WGS) entry which is preliminary data.</text>
</comment>
<organism evidence="1 2">
    <name type="scientific">Porcincola intestinalis</name>
    <dbReference type="NCBI Taxonomy" id="2606632"/>
    <lineage>
        <taxon>Bacteria</taxon>
        <taxon>Bacillati</taxon>
        <taxon>Bacillota</taxon>
        <taxon>Clostridia</taxon>
        <taxon>Lachnospirales</taxon>
        <taxon>Lachnospiraceae</taxon>
        <taxon>Porcincola</taxon>
    </lineage>
</organism>
<dbReference type="Gene3D" id="3.40.50.300">
    <property type="entry name" value="P-loop containing nucleotide triphosphate hydrolases"/>
    <property type="match status" value="1"/>
</dbReference>
<keyword evidence="2" id="KW-1185">Reference proteome</keyword>
<evidence type="ECO:0000313" key="1">
    <source>
        <dbReference type="EMBL" id="MSS15587.1"/>
    </source>
</evidence>